<dbReference type="AlphaFoldDB" id="A0A2N7JR05"/>
<dbReference type="EMBL" id="MCZF01000114">
    <property type="protein sequence ID" value="PMM53534.1"/>
    <property type="molecule type" value="Genomic_DNA"/>
</dbReference>
<dbReference type="NCBIfam" id="TIGR02743">
    <property type="entry name" value="TraW"/>
    <property type="match status" value="1"/>
</dbReference>
<protein>
    <submittedName>
        <fullName evidence="3">Type-F conjugative transfer system protein TraW</fullName>
    </submittedName>
</protein>
<gene>
    <name evidence="3" type="ORF">BCT54_03440</name>
</gene>
<name>A0A2N7JR05_VIBSP</name>
<keyword evidence="1" id="KW-0732">Signal</keyword>
<dbReference type="Proteomes" id="UP000235533">
    <property type="component" value="Unassembled WGS sequence"/>
</dbReference>
<organism evidence="3 4">
    <name type="scientific">Vibrio splendidus</name>
    <dbReference type="NCBI Taxonomy" id="29497"/>
    <lineage>
        <taxon>Bacteria</taxon>
        <taxon>Pseudomonadati</taxon>
        <taxon>Pseudomonadota</taxon>
        <taxon>Gammaproteobacteria</taxon>
        <taxon>Vibrionales</taxon>
        <taxon>Vibrionaceae</taxon>
        <taxon>Vibrio</taxon>
    </lineage>
</organism>
<proteinExistence type="predicted"/>
<feature type="domain" description="Type-F conjugative transfer system protein TraW N-terminal" evidence="2">
    <location>
        <begin position="5"/>
        <end position="31"/>
    </location>
</feature>
<dbReference type="RefSeq" id="WP_102552389.1">
    <property type="nucleotide sequence ID" value="NZ_MCZF01000114.1"/>
</dbReference>
<accession>A0A2N7JR05</accession>
<comment type="caution">
    <text evidence="3">The sequence shown here is derived from an EMBL/GenBank/DDBJ whole genome shotgun (WGS) entry which is preliminary data.</text>
</comment>
<dbReference type="InterPro" id="IPR025864">
    <property type="entry name" value="TraW_N_dom"/>
</dbReference>
<reference evidence="4" key="1">
    <citation type="submission" date="2016-07" db="EMBL/GenBank/DDBJ databases">
        <title>Nontailed viruses are major unrecognized killers of bacteria in the ocean.</title>
        <authorList>
            <person name="Kauffman K."/>
            <person name="Hussain F."/>
            <person name="Yang J."/>
            <person name="Arevalo P."/>
            <person name="Brown J."/>
            <person name="Cutler M."/>
            <person name="Kelly L."/>
            <person name="Polz M.F."/>
        </authorList>
    </citation>
    <scope>NUCLEOTIDE SEQUENCE [LARGE SCALE GENOMIC DNA]</scope>
    <source>
        <strain evidence="4">10N.261.48.B5</strain>
    </source>
</reference>
<feature type="chain" id="PRO_5014640179" evidence="1">
    <location>
        <begin position="19"/>
        <end position="220"/>
    </location>
</feature>
<evidence type="ECO:0000259" key="2">
    <source>
        <dbReference type="Pfam" id="PF12477"/>
    </source>
</evidence>
<dbReference type="InterPro" id="IPR014114">
    <property type="entry name" value="TraW"/>
</dbReference>
<evidence type="ECO:0000313" key="4">
    <source>
        <dbReference type="Proteomes" id="UP000235533"/>
    </source>
</evidence>
<evidence type="ECO:0000256" key="1">
    <source>
        <dbReference type="SAM" id="SignalP"/>
    </source>
</evidence>
<sequence>MKIIFILLCLTLSVTANAKDLGRIGPTFPIGEVDMLTWIENRLKGFEASGRLDDMKNEFSEKVRQSVETPKPVDISTTLSPHVFYVDPSLTVPQDLVDPTTGKVFAKAGTTINPFDPKTWPMGSQYPKSEYKKALVFFNAQDPQQLAWAKNFASTKPIKWVLTGGSPNQVAQALDSRIYFDQQGLLITKLHIKHVPSVVEQSGIHWKVTEFDVSQIEPEK</sequence>
<dbReference type="Pfam" id="PF12477">
    <property type="entry name" value="TraW_N"/>
    <property type="match status" value="1"/>
</dbReference>
<evidence type="ECO:0000313" key="3">
    <source>
        <dbReference type="EMBL" id="PMM53534.1"/>
    </source>
</evidence>
<feature type="signal peptide" evidence="1">
    <location>
        <begin position="1"/>
        <end position="18"/>
    </location>
</feature>